<proteinExistence type="predicted"/>
<dbReference type="PANTHER" id="PTHR45646:SF11">
    <property type="entry name" value="SERINE_THREONINE-PROTEIN KINASE DOA"/>
    <property type="match status" value="1"/>
</dbReference>
<keyword evidence="1" id="KW-0723">Serine/threonine-protein kinase</keyword>
<organism evidence="8 9">
    <name type="scientific">Beauveria bassiana</name>
    <name type="common">White muscardine disease fungus</name>
    <name type="synonym">Tritirachium shiotae</name>
    <dbReference type="NCBI Taxonomy" id="176275"/>
    <lineage>
        <taxon>Eukaryota</taxon>
        <taxon>Fungi</taxon>
        <taxon>Dikarya</taxon>
        <taxon>Ascomycota</taxon>
        <taxon>Pezizomycotina</taxon>
        <taxon>Sordariomycetes</taxon>
        <taxon>Hypocreomycetidae</taxon>
        <taxon>Hypocreales</taxon>
        <taxon>Cordycipitaceae</taxon>
        <taxon>Beauveria</taxon>
    </lineage>
</organism>
<evidence type="ECO:0000256" key="1">
    <source>
        <dbReference type="ARBA" id="ARBA00022527"/>
    </source>
</evidence>
<dbReference type="GO" id="GO:0043484">
    <property type="term" value="P:regulation of RNA splicing"/>
    <property type="evidence" value="ECO:0007669"/>
    <property type="project" value="TreeGrafter"/>
</dbReference>
<evidence type="ECO:0000313" key="8">
    <source>
        <dbReference type="EMBL" id="PQK09955.1"/>
    </source>
</evidence>
<gene>
    <name evidence="8" type="ORF">BB8028_0002g02790</name>
</gene>
<evidence type="ECO:0000313" key="9">
    <source>
        <dbReference type="Proteomes" id="UP000237441"/>
    </source>
</evidence>
<evidence type="ECO:0000256" key="5">
    <source>
        <dbReference type="ARBA" id="ARBA00022840"/>
    </source>
</evidence>
<feature type="binding site" evidence="6">
    <location>
        <position position="27"/>
    </location>
    <ligand>
        <name>ATP</name>
        <dbReference type="ChEBI" id="CHEBI:30616"/>
    </ligand>
</feature>
<dbReference type="Gene3D" id="1.10.510.10">
    <property type="entry name" value="Transferase(Phosphotransferase) domain 1"/>
    <property type="match status" value="1"/>
</dbReference>
<dbReference type="Gene3D" id="3.30.200.20">
    <property type="entry name" value="Phosphorylase Kinase, domain 1"/>
    <property type="match status" value="1"/>
</dbReference>
<protein>
    <recommendedName>
        <fullName evidence="7">Protein kinase domain-containing protein</fullName>
    </recommendedName>
</protein>
<keyword evidence="5 6" id="KW-0067">ATP-binding</keyword>
<sequence length="427" mass="48371">MVKIGFGAFSTVWLARDLDENRWVAVKICCGIEAPQRSSEASILSEIRETCQGKAGVEQVLQLFDDFIIKGPNGFHECLITEVVAPLTYSAVRERCSIDAVRQIMQGFAFLHEQGISHGDPHISNLGVALPQLQELDEQDMADLFPTEKPFPVMSRHERKPLANLPAFMVALESLAHMLEEQKLFPGGKKLQIKILDFGRAHKTSKEAMMLRGSMPNVVPPPEVLMRYLSKGDLRSPWSQAADVWAIACTIFHVISGQHLSENSSGSDVHLTGCLDLGGSPIESWLDFARSELSLEPDARRTKTRTLLALIRSCTDRERTWQRVVEDRHWNYKDEQVQVFFDLLKKMIVTDPIKRISMQEALAHPFLLYEGFIRPHRVDETTRRNKPAVPAENPIIDWGKSPATEVWEDEEQYVLSGMEIGWDDDKK</sequence>
<evidence type="ECO:0000256" key="2">
    <source>
        <dbReference type="ARBA" id="ARBA00022679"/>
    </source>
</evidence>
<dbReference type="Proteomes" id="UP000237441">
    <property type="component" value="Unassembled WGS sequence"/>
</dbReference>
<keyword evidence="2" id="KW-0808">Transferase</keyword>
<dbReference type="AlphaFoldDB" id="A0A2S7Y1A9"/>
<comment type="caution">
    <text evidence="8">The sequence shown here is derived from an EMBL/GenBank/DDBJ whole genome shotgun (WGS) entry which is preliminary data.</text>
</comment>
<accession>A0A2S7Y1A9</accession>
<dbReference type="InterPro" id="IPR000719">
    <property type="entry name" value="Prot_kinase_dom"/>
</dbReference>
<dbReference type="GO" id="GO:0005524">
    <property type="term" value="F:ATP binding"/>
    <property type="evidence" value="ECO:0007669"/>
    <property type="project" value="UniProtKB-UniRule"/>
</dbReference>
<dbReference type="Pfam" id="PF00069">
    <property type="entry name" value="Pkinase"/>
    <property type="match status" value="1"/>
</dbReference>
<name>A0A2S7Y1A9_BEABA</name>
<dbReference type="GO" id="GO:0004674">
    <property type="term" value="F:protein serine/threonine kinase activity"/>
    <property type="evidence" value="ECO:0007669"/>
    <property type="project" value="UniProtKB-KW"/>
</dbReference>
<evidence type="ECO:0000256" key="4">
    <source>
        <dbReference type="ARBA" id="ARBA00022777"/>
    </source>
</evidence>
<reference evidence="8 9" key="1">
    <citation type="submission" date="2016-07" db="EMBL/GenBank/DDBJ databases">
        <title>Comparative genomics of the entomopathogenic fungus Beauveria bassiana.</title>
        <authorList>
            <person name="Valero Jimenez C.A."/>
            <person name="Zwaan B.J."/>
            <person name="Van Kan J.A."/>
            <person name="Takken W."/>
            <person name="Debets A.J."/>
            <person name="Schoustra S.E."/>
            <person name="Koenraadt C.J."/>
        </authorList>
    </citation>
    <scope>NUCLEOTIDE SEQUENCE [LARGE SCALE GENOMIC DNA]</scope>
    <source>
        <strain evidence="8 9">ARSEF 8028</strain>
    </source>
</reference>
<dbReference type="PROSITE" id="PS50011">
    <property type="entry name" value="PROTEIN_KINASE_DOM"/>
    <property type="match status" value="1"/>
</dbReference>
<dbReference type="SMART" id="SM00220">
    <property type="entry name" value="S_TKc"/>
    <property type="match status" value="1"/>
</dbReference>
<dbReference type="OrthoDB" id="5979581at2759"/>
<dbReference type="EMBL" id="JRHA01000002">
    <property type="protein sequence ID" value="PQK09955.1"/>
    <property type="molecule type" value="Genomic_DNA"/>
</dbReference>
<dbReference type="InterPro" id="IPR051175">
    <property type="entry name" value="CLK_kinases"/>
</dbReference>
<dbReference type="PANTHER" id="PTHR45646">
    <property type="entry name" value="SERINE/THREONINE-PROTEIN KINASE DOA-RELATED"/>
    <property type="match status" value="1"/>
</dbReference>
<dbReference type="GO" id="GO:0005634">
    <property type="term" value="C:nucleus"/>
    <property type="evidence" value="ECO:0007669"/>
    <property type="project" value="TreeGrafter"/>
</dbReference>
<dbReference type="SUPFAM" id="SSF56112">
    <property type="entry name" value="Protein kinase-like (PK-like)"/>
    <property type="match status" value="1"/>
</dbReference>
<dbReference type="InterPro" id="IPR017441">
    <property type="entry name" value="Protein_kinase_ATP_BS"/>
</dbReference>
<dbReference type="InterPro" id="IPR011009">
    <property type="entry name" value="Kinase-like_dom_sf"/>
</dbReference>
<dbReference type="PROSITE" id="PS00107">
    <property type="entry name" value="PROTEIN_KINASE_ATP"/>
    <property type="match status" value="1"/>
</dbReference>
<keyword evidence="3 6" id="KW-0547">Nucleotide-binding</keyword>
<keyword evidence="4" id="KW-0418">Kinase</keyword>
<evidence type="ECO:0000256" key="3">
    <source>
        <dbReference type="ARBA" id="ARBA00022741"/>
    </source>
</evidence>
<evidence type="ECO:0000259" key="7">
    <source>
        <dbReference type="PROSITE" id="PS50011"/>
    </source>
</evidence>
<evidence type="ECO:0000256" key="6">
    <source>
        <dbReference type="PROSITE-ProRule" id="PRU10141"/>
    </source>
</evidence>
<feature type="domain" description="Protein kinase" evidence="7">
    <location>
        <begin position="1"/>
        <end position="367"/>
    </location>
</feature>